<dbReference type="Proteomes" id="UP001556196">
    <property type="component" value="Unassembled WGS sequence"/>
</dbReference>
<dbReference type="PANTHER" id="PTHR30037:SF3">
    <property type="entry name" value="BLR0857 PROTEIN"/>
    <property type="match status" value="1"/>
</dbReference>
<dbReference type="PANTHER" id="PTHR30037">
    <property type="entry name" value="DNA-3-METHYLADENINE GLYCOSYLASE 1"/>
    <property type="match status" value="1"/>
</dbReference>
<comment type="caution">
    <text evidence="1">The sequence shown here is derived from an EMBL/GenBank/DDBJ whole genome shotgun (WGS) entry which is preliminary data.</text>
</comment>
<organism evidence="1 2">
    <name type="scientific">Mesorhizobium marinum</name>
    <dbReference type="NCBI Taxonomy" id="3228790"/>
    <lineage>
        <taxon>Bacteria</taxon>
        <taxon>Pseudomonadati</taxon>
        <taxon>Pseudomonadota</taxon>
        <taxon>Alphaproteobacteria</taxon>
        <taxon>Hyphomicrobiales</taxon>
        <taxon>Phyllobacteriaceae</taxon>
        <taxon>Mesorhizobium</taxon>
    </lineage>
</organism>
<dbReference type="InterPro" id="IPR005019">
    <property type="entry name" value="Adenine_glyco"/>
</dbReference>
<dbReference type="Gene3D" id="1.10.340.30">
    <property type="entry name" value="Hypothetical protein, domain 2"/>
    <property type="match status" value="1"/>
</dbReference>
<dbReference type="InterPro" id="IPR011257">
    <property type="entry name" value="DNA_glycosylase"/>
</dbReference>
<dbReference type="SUPFAM" id="SSF48150">
    <property type="entry name" value="DNA-glycosylase"/>
    <property type="match status" value="1"/>
</dbReference>
<reference evidence="1 2" key="1">
    <citation type="submission" date="2024-06" db="EMBL/GenBank/DDBJ databases">
        <authorList>
            <person name="Tuo L."/>
        </authorList>
    </citation>
    <scope>NUCLEOTIDE SEQUENCE [LARGE SCALE GENOMIC DNA]</scope>
    <source>
        <strain evidence="1 2">ZMM04-5</strain>
    </source>
</reference>
<gene>
    <name evidence="1" type="ORF">ABUE31_18920</name>
</gene>
<dbReference type="Pfam" id="PF03352">
    <property type="entry name" value="Adenine_glyco"/>
    <property type="match status" value="1"/>
</dbReference>
<name>A0ABV3R422_9HYPH</name>
<keyword evidence="2" id="KW-1185">Reference proteome</keyword>
<dbReference type="InterPro" id="IPR052891">
    <property type="entry name" value="DNA-3mA_glycosylase"/>
</dbReference>
<evidence type="ECO:0000313" key="1">
    <source>
        <dbReference type="EMBL" id="MEW9808065.1"/>
    </source>
</evidence>
<dbReference type="EMBL" id="JBFOCI010000006">
    <property type="protein sequence ID" value="MEW9808065.1"/>
    <property type="molecule type" value="Genomic_DNA"/>
</dbReference>
<keyword evidence="1" id="KW-0326">Glycosidase</keyword>
<dbReference type="GO" id="GO:0008725">
    <property type="term" value="F:DNA-3-methyladenine glycosylase activity"/>
    <property type="evidence" value="ECO:0007669"/>
    <property type="project" value="UniProtKB-EC"/>
</dbReference>
<dbReference type="EC" id="3.2.2.20" evidence="1"/>
<keyword evidence="1" id="KW-0378">Hydrolase</keyword>
<proteinExistence type="predicted"/>
<accession>A0ABV3R422</accession>
<dbReference type="RefSeq" id="WP_367725282.1">
    <property type="nucleotide sequence ID" value="NZ_JBFOCI010000006.1"/>
</dbReference>
<sequence>MSSFKTIRERAARRKGGDVILTKLLGPKPDNRKVAKVPDDRILSTMAERVFSAGFVWSVIEAKWPGFEEAFLGFEPKALLFQPEDFWHDLTADKRIVRNGQKIMSVRENAAFVERVSNEHGGFGKFLAGWPADDQIGLTAYLGKHGSRLGGATGQYLLRWLGWDTFLFSRDMVLALRDAGLDIAETPGSKKDQQKVQDQINAWAKETGLPRAHISRILSMSIGENNPPEVIAGYTGADLS</sequence>
<evidence type="ECO:0000313" key="2">
    <source>
        <dbReference type="Proteomes" id="UP001556196"/>
    </source>
</evidence>
<protein>
    <submittedName>
        <fullName evidence="1">DNA-3-methyladenine glycosylase I</fullName>
        <ecNumber evidence="1">3.2.2.20</ecNumber>
    </submittedName>
</protein>